<dbReference type="GeneID" id="19149541"/>
<sequence length="313" mass="35153">MSTTTSTHVVAPWGYDLLPSQKDVRAQWKFQIFGSIVLGGYYWDTIISLPRDFQFIFQRRFNYATVLFIVNRVCCIITLTNFWIFAVYSGSQCLLVYKIAGILEPVTIFTSQALLLIRVHVLYRDNWYLLIFMVLFLFAGPILALVEAFRTTASNLPGSVGCIFGPSSPYIYLVFLLQASFDCLCFILCMYKLSRVGQGGGFMRIGKEMVNGGLVYYIPNVVIQIATIILTSQKGIEDQFILPPAADGIASAQALRITRNLWRSGQKQTYQMEDPMSLTAICSKEGTLPGDGKVDVYPVSMPKGDDPRRVEMT</sequence>
<dbReference type="EMBL" id="KI964902">
    <property type="protein sequence ID" value="EUC27601.1"/>
    <property type="molecule type" value="Genomic_DNA"/>
</dbReference>
<evidence type="ECO:0000256" key="1">
    <source>
        <dbReference type="SAM" id="Phobius"/>
    </source>
</evidence>
<gene>
    <name evidence="3" type="ORF">COCCADRAFT_41709</name>
</gene>
<dbReference type="RefSeq" id="XP_007718090.1">
    <property type="nucleotide sequence ID" value="XM_007719900.1"/>
</dbReference>
<evidence type="ECO:0000259" key="2">
    <source>
        <dbReference type="Pfam" id="PF20151"/>
    </source>
</evidence>
<feature type="transmembrane region" description="Helical" evidence="1">
    <location>
        <begin position="127"/>
        <end position="149"/>
    </location>
</feature>
<feature type="transmembrane region" description="Helical" evidence="1">
    <location>
        <begin position="94"/>
        <end position="115"/>
    </location>
</feature>
<evidence type="ECO:0000313" key="4">
    <source>
        <dbReference type="Proteomes" id="UP000053841"/>
    </source>
</evidence>
<dbReference type="Pfam" id="PF20151">
    <property type="entry name" value="DUF6533"/>
    <property type="match status" value="1"/>
</dbReference>
<keyword evidence="1" id="KW-0472">Membrane</keyword>
<feature type="transmembrane region" description="Helical" evidence="1">
    <location>
        <begin position="214"/>
        <end position="232"/>
    </location>
</feature>
<feature type="domain" description="DUF6533" evidence="2">
    <location>
        <begin position="42"/>
        <end position="76"/>
    </location>
</feature>
<accession>W6Y964</accession>
<keyword evidence="1" id="KW-1133">Transmembrane helix</keyword>
<protein>
    <recommendedName>
        <fullName evidence="2">DUF6533 domain-containing protein</fullName>
    </recommendedName>
</protein>
<keyword evidence="1" id="KW-0812">Transmembrane</keyword>
<dbReference type="OrthoDB" id="3350812at2759"/>
<evidence type="ECO:0000313" key="3">
    <source>
        <dbReference type="EMBL" id="EUC27601.1"/>
    </source>
</evidence>
<feature type="transmembrane region" description="Helical" evidence="1">
    <location>
        <begin position="169"/>
        <end position="193"/>
    </location>
</feature>
<name>W6Y964_COCC2</name>
<dbReference type="AlphaFoldDB" id="W6Y964"/>
<keyword evidence="4" id="KW-1185">Reference proteome</keyword>
<organism evidence="3 4">
    <name type="scientific">Cochliobolus carbonum (strain 26-R-13)</name>
    <name type="common">Maize leaf spot fungus</name>
    <name type="synonym">Bipolaris zeicola</name>
    <dbReference type="NCBI Taxonomy" id="930089"/>
    <lineage>
        <taxon>Eukaryota</taxon>
        <taxon>Fungi</taxon>
        <taxon>Dikarya</taxon>
        <taxon>Ascomycota</taxon>
        <taxon>Pezizomycotina</taxon>
        <taxon>Dothideomycetes</taxon>
        <taxon>Pleosporomycetidae</taxon>
        <taxon>Pleosporales</taxon>
        <taxon>Pleosporineae</taxon>
        <taxon>Pleosporaceae</taxon>
        <taxon>Bipolaris</taxon>
    </lineage>
</organism>
<feature type="transmembrane region" description="Helical" evidence="1">
    <location>
        <begin position="61"/>
        <end position="88"/>
    </location>
</feature>
<dbReference type="eggNOG" id="ENOG502T2CM">
    <property type="taxonomic scope" value="Eukaryota"/>
</dbReference>
<dbReference type="InterPro" id="IPR045340">
    <property type="entry name" value="DUF6533"/>
</dbReference>
<proteinExistence type="predicted"/>
<reference evidence="3 4" key="1">
    <citation type="journal article" date="2013" name="PLoS Genet.">
        <title>Comparative genome structure, secondary metabolite, and effector coding capacity across Cochliobolus pathogens.</title>
        <authorList>
            <person name="Condon B.J."/>
            <person name="Leng Y."/>
            <person name="Wu D."/>
            <person name="Bushley K.E."/>
            <person name="Ohm R.A."/>
            <person name="Otillar R."/>
            <person name="Martin J."/>
            <person name="Schackwitz W."/>
            <person name="Grimwood J."/>
            <person name="MohdZainudin N."/>
            <person name="Xue C."/>
            <person name="Wang R."/>
            <person name="Manning V.A."/>
            <person name="Dhillon B."/>
            <person name="Tu Z.J."/>
            <person name="Steffenson B.J."/>
            <person name="Salamov A."/>
            <person name="Sun H."/>
            <person name="Lowry S."/>
            <person name="LaButti K."/>
            <person name="Han J."/>
            <person name="Copeland A."/>
            <person name="Lindquist E."/>
            <person name="Barry K."/>
            <person name="Schmutz J."/>
            <person name="Baker S.E."/>
            <person name="Ciuffetti L.M."/>
            <person name="Grigoriev I.V."/>
            <person name="Zhong S."/>
            <person name="Turgeon B.G."/>
        </authorList>
    </citation>
    <scope>NUCLEOTIDE SEQUENCE [LARGE SCALE GENOMIC DNA]</scope>
    <source>
        <strain evidence="3 4">26-R-13</strain>
    </source>
</reference>
<dbReference type="KEGG" id="bze:COCCADRAFT_41709"/>
<dbReference type="HOGENOM" id="CLU_880010_0_0_1"/>
<dbReference type="Proteomes" id="UP000053841">
    <property type="component" value="Unassembled WGS sequence"/>
</dbReference>